<dbReference type="Proteomes" id="UP000241074">
    <property type="component" value="Chromosome"/>
</dbReference>
<gene>
    <name evidence="1" type="ORF">C7S18_06115</name>
</gene>
<organism evidence="1 2">
    <name type="scientific">Ahniella affigens</name>
    <dbReference type="NCBI Taxonomy" id="2021234"/>
    <lineage>
        <taxon>Bacteria</taxon>
        <taxon>Pseudomonadati</taxon>
        <taxon>Pseudomonadota</taxon>
        <taxon>Gammaproteobacteria</taxon>
        <taxon>Lysobacterales</taxon>
        <taxon>Rhodanobacteraceae</taxon>
        <taxon>Ahniella</taxon>
    </lineage>
</organism>
<dbReference type="Pfam" id="PF16277">
    <property type="entry name" value="DUF4926"/>
    <property type="match status" value="1"/>
</dbReference>
<reference evidence="1 2" key="2">
    <citation type="submission" date="2018-03" db="EMBL/GenBank/DDBJ databases">
        <authorList>
            <person name="Keele B.F."/>
        </authorList>
    </citation>
    <scope>NUCLEOTIDE SEQUENCE [LARGE SCALE GENOMIC DNA]</scope>
    <source>
        <strain evidence="1 2">D13</strain>
    </source>
</reference>
<reference evidence="1 2" key="1">
    <citation type="submission" date="2018-03" db="EMBL/GenBank/DDBJ databases">
        <title>Ahniella affigens gen. nov., sp. nov., a gammaproteobacterium isolated from sandy soil near a stream.</title>
        <authorList>
            <person name="Ko Y."/>
            <person name="Kim J.-H."/>
        </authorList>
    </citation>
    <scope>NUCLEOTIDE SEQUENCE [LARGE SCALE GENOMIC DNA]</scope>
    <source>
        <strain evidence="1 2">D13</strain>
    </source>
</reference>
<dbReference type="AlphaFoldDB" id="A0A2P1PPM3"/>
<dbReference type="OrthoDB" id="6293634at2"/>
<keyword evidence="2" id="KW-1185">Reference proteome</keyword>
<dbReference type="InterPro" id="IPR032568">
    <property type="entry name" value="DUF4926"/>
</dbReference>
<evidence type="ECO:0000313" key="2">
    <source>
        <dbReference type="Proteomes" id="UP000241074"/>
    </source>
</evidence>
<evidence type="ECO:0000313" key="1">
    <source>
        <dbReference type="EMBL" id="AVP96800.1"/>
    </source>
</evidence>
<protein>
    <recommendedName>
        <fullName evidence="3">DUF4926 domain-containing protein</fullName>
    </recommendedName>
</protein>
<dbReference type="KEGG" id="xba:C7S18_06115"/>
<accession>A0A2P1PPM3</accession>
<proteinExistence type="predicted"/>
<dbReference type="EMBL" id="CP027860">
    <property type="protein sequence ID" value="AVP96800.1"/>
    <property type="molecule type" value="Genomic_DNA"/>
</dbReference>
<sequence>MKPFDVVRITRLRDDRFALQKPDQLRHPAVGDIGAIVEAYTWPSQAFEVECVDPNSGATVWLEAMYPEELELVQSYS</sequence>
<name>A0A2P1PPM3_9GAMM</name>
<evidence type="ECO:0008006" key="3">
    <source>
        <dbReference type="Google" id="ProtNLM"/>
    </source>
</evidence>